<dbReference type="WBParaSite" id="RSKR_0000493900.1">
    <property type="protein sequence ID" value="RSKR_0000493900.1"/>
    <property type="gene ID" value="RSKR_0000493900"/>
</dbReference>
<name>A0AC35TW46_9BILA</name>
<organism evidence="1 2">
    <name type="scientific">Rhabditophanes sp. KR3021</name>
    <dbReference type="NCBI Taxonomy" id="114890"/>
    <lineage>
        <taxon>Eukaryota</taxon>
        <taxon>Metazoa</taxon>
        <taxon>Ecdysozoa</taxon>
        <taxon>Nematoda</taxon>
        <taxon>Chromadorea</taxon>
        <taxon>Rhabditida</taxon>
        <taxon>Tylenchina</taxon>
        <taxon>Panagrolaimomorpha</taxon>
        <taxon>Strongyloidoidea</taxon>
        <taxon>Alloionematidae</taxon>
        <taxon>Rhabditophanes</taxon>
    </lineage>
</organism>
<sequence length="321" mass="37470">MDLRIVLNNNTGGYCRLGQTISGTLNFKITSASQKFTKIIVCLKGDSFVWTSNTCGVETKWSSYSDYLDESILNDKRIVLKNIVDLKIDVIEFENRTLGRGVYAIPFTFTVPTNWAYSFEDQGKVRIHYWLEGRVDPCHSFNSYQKIYPITILPLFDRNLFNPYKQLLSTYYKQAEFIIKGKNPNSKTSSETVQIYVKFKEEIYCIGENLVFDFHYKNISSFRILKYEIEVLLEVRGYSSDRHFRSEIKTKMKHLKERPCAKENTLLISIPIIGDLPTMDAIGNFKIKYFIEFRFDTDGYLAKARIPINFGSRRSGIRRQR</sequence>
<evidence type="ECO:0000313" key="1">
    <source>
        <dbReference type="Proteomes" id="UP000095286"/>
    </source>
</evidence>
<reference evidence="2" key="1">
    <citation type="submission" date="2016-11" db="UniProtKB">
        <authorList>
            <consortium name="WormBaseParasite"/>
        </authorList>
    </citation>
    <scope>IDENTIFICATION</scope>
    <source>
        <strain evidence="2">KR3021</strain>
    </source>
</reference>
<evidence type="ECO:0000313" key="2">
    <source>
        <dbReference type="WBParaSite" id="RSKR_0000493900.1"/>
    </source>
</evidence>
<protein>
    <submittedName>
        <fullName evidence="2">Arrestin_N domain-containing protein</fullName>
    </submittedName>
</protein>
<accession>A0AC35TW46</accession>
<dbReference type="Proteomes" id="UP000095286">
    <property type="component" value="Unplaced"/>
</dbReference>
<proteinExistence type="predicted"/>